<feature type="region of interest" description="Disordered" evidence="16">
    <location>
        <begin position="517"/>
        <end position="536"/>
    </location>
</feature>
<evidence type="ECO:0000256" key="4">
    <source>
        <dbReference type="ARBA" id="ARBA00004450"/>
    </source>
</evidence>
<accession>A0A7E4V7F4</accession>
<evidence type="ECO:0000256" key="7">
    <source>
        <dbReference type="ARBA" id="ARBA00009407"/>
    </source>
</evidence>
<dbReference type="InterPro" id="IPR011993">
    <property type="entry name" value="PH-like_dom_sf"/>
</dbReference>
<feature type="region of interest" description="Disordered" evidence="16">
    <location>
        <begin position="31"/>
        <end position="65"/>
    </location>
</feature>
<dbReference type="Pfam" id="PF25322">
    <property type="entry name" value="RBD_SIN1"/>
    <property type="match status" value="1"/>
</dbReference>
<dbReference type="Proteomes" id="UP000492821">
    <property type="component" value="Unassembled WGS sequence"/>
</dbReference>
<dbReference type="InterPro" id="IPR008828">
    <property type="entry name" value="Sin1/Avo1"/>
</dbReference>
<dbReference type="GO" id="GO:0005546">
    <property type="term" value="F:phosphatidylinositol-4,5-bisphosphate binding"/>
    <property type="evidence" value="ECO:0007669"/>
    <property type="project" value="TreeGrafter"/>
</dbReference>
<dbReference type="InterPro" id="IPR031567">
    <property type="entry name" value="CRIM_dom"/>
</dbReference>
<dbReference type="GO" id="GO:0048471">
    <property type="term" value="C:perinuclear region of cytoplasm"/>
    <property type="evidence" value="ECO:0007669"/>
    <property type="project" value="UniProtKB-SubCell"/>
</dbReference>
<dbReference type="WBParaSite" id="Pan_g16994.t1">
    <property type="protein sequence ID" value="Pan_g16994.t1"/>
    <property type="gene ID" value="Pan_g16994"/>
</dbReference>
<evidence type="ECO:0000256" key="14">
    <source>
        <dbReference type="ARBA" id="ARBA00023765"/>
    </source>
</evidence>
<dbReference type="GO" id="GO:0005886">
    <property type="term" value="C:plasma membrane"/>
    <property type="evidence" value="ECO:0007669"/>
    <property type="project" value="TreeGrafter"/>
</dbReference>
<dbReference type="Gene3D" id="2.30.29.30">
    <property type="entry name" value="Pleckstrin-homology domain (PH domain)/Phosphotyrosine-binding domain (PTB)"/>
    <property type="match status" value="1"/>
</dbReference>
<comment type="subcellular location">
    <subcellularLocation>
        <location evidence="5">Cytoplasm</location>
        <location evidence="5">Perinuclear region</location>
    </subcellularLocation>
    <subcellularLocation>
        <location evidence="1">Early endosome membrane</location>
        <topology evidence="1">Peripheral membrane protein</topology>
    </subcellularLocation>
    <subcellularLocation>
        <location evidence="3">Endoplasmic reticulum membrane</location>
        <topology evidence="3">Peripheral membrane protein</topology>
    </subcellularLocation>
    <subcellularLocation>
        <location evidence="2">Golgi apparatus membrane</location>
        <topology evidence="2">Peripheral membrane protein</topology>
    </subcellularLocation>
    <subcellularLocation>
        <location evidence="6">Late endosome membrane</location>
        <topology evidence="6">Peripheral membrane protein</topology>
    </subcellularLocation>
    <subcellularLocation>
        <location evidence="14">Lysosome membrane</location>
        <topology evidence="14">Peripheral membrane protein</topology>
    </subcellularLocation>
    <subcellularLocation>
        <location evidence="4">Mitochondrion outer membrane</location>
        <topology evidence="4">Peripheral membrane protein</topology>
    </subcellularLocation>
</comment>
<evidence type="ECO:0000313" key="19">
    <source>
        <dbReference type="Proteomes" id="UP000492821"/>
    </source>
</evidence>
<evidence type="ECO:0000256" key="3">
    <source>
        <dbReference type="ARBA" id="ARBA00004406"/>
    </source>
</evidence>
<dbReference type="GO" id="GO:0005741">
    <property type="term" value="C:mitochondrial outer membrane"/>
    <property type="evidence" value="ECO:0007669"/>
    <property type="project" value="UniProtKB-SubCell"/>
</dbReference>
<keyword evidence="11" id="KW-0333">Golgi apparatus</keyword>
<organism evidence="19 20">
    <name type="scientific">Panagrellus redivivus</name>
    <name type="common">Microworm</name>
    <dbReference type="NCBI Taxonomy" id="6233"/>
    <lineage>
        <taxon>Eukaryota</taxon>
        <taxon>Metazoa</taxon>
        <taxon>Ecdysozoa</taxon>
        <taxon>Nematoda</taxon>
        <taxon>Chromadorea</taxon>
        <taxon>Rhabditida</taxon>
        <taxon>Tylenchina</taxon>
        <taxon>Panagrolaimomorpha</taxon>
        <taxon>Panagrolaimoidea</taxon>
        <taxon>Panagrolaimidae</taxon>
        <taxon>Panagrellus</taxon>
    </lineage>
</organism>
<evidence type="ECO:0000256" key="5">
    <source>
        <dbReference type="ARBA" id="ARBA00004556"/>
    </source>
</evidence>
<evidence type="ECO:0000256" key="16">
    <source>
        <dbReference type="SAM" id="MobiDB-lite"/>
    </source>
</evidence>
<evidence type="ECO:0000256" key="8">
    <source>
        <dbReference type="ARBA" id="ARBA00014183"/>
    </source>
</evidence>
<dbReference type="InterPro" id="IPR057339">
    <property type="entry name" value="RBD_SIN1"/>
</dbReference>
<evidence type="ECO:0000256" key="13">
    <source>
        <dbReference type="ARBA" id="ARBA00023228"/>
    </source>
</evidence>
<evidence type="ECO:0000256" key="1">
    <source>
        <dbReference type="ARBA" id="ARBA00004220"/>
    </source>
</evidence>
<evidence type="ECO:0000256" key="2">
    <source>
        <dbReference type="ARBA" id="ARBA00004395"/>
    </source>
</evidence>
<feature type="region of interest" description="Disordered" evidence="16">
    <location>
        <begin position="620"/>
        <end position="660"/>
    </location>
</feature>
<evidence type="ECO:0000259" key="18">
    <source>
        <dbReference type="Pfam" id="PF25322"/>
    </source>
</evidence>
<feature type="compositionally biased region" description="Low complexity" evidence="16">
    <location>
        <begin position="39"/>
        <end position="48"/>
    </location>
</feature>
<comment type="similarity">
    <text evidence="7">Belongs to the SIN1 family.</text>
</comment>
<dbReference type="GO" id="GO:0005765">
    <property type="term" value="C:lysosomal membrane"/>
    <property type="evidence" value="ECO:0007669"/>
    <property type="project" value="UniProtKB-SubCell"/>
</dbReference>
<keyword evidence="19" id="KW-1185">Reference proteome</keyword>
<reference evidence="20" key="2">
    <citation type="submission" date="2020-10" db="UniProtKB">
        <authorList>
            <consortium name="WormBaseParasite"/>
        </authorList>
    </citation>
    <scope>IDENTIFICATION</scope>
</reference>
<dbReference type="GO" id="GO:0005789">
    <property type="term" value="C:endoplasmic reticulum membrane"/>
    <property type="evidence" value="ECO:0007669"/>
    <property type="project" value="UniProtKB-SubCell"/>
</dbReference>
<dbReference type="GO" id="GO:0038203">
    <property type="term" value="P:TORC2 signaling"/>
    <property type="evidence" value="ECO:0007669"/>
    <property type="project" value="TreeGrafter"/>
</dbReference>
<keyword evidence="10" id="KW-1000">Mitochondrion outer membrane</keyword>
<dbReference type="GO" id="GO:0031902">
    <property type="term" value="C:late endosome membrane"/>
    <property type="evidence" value="ECO:0007669"/>
    <property type="project" value="UniProtKB-SubCell"/>
</dbReference>
<evidence type="ECO:0000256" key="11">
    <source>
        <dbReference type="ARBA" id="ARBA00023034"/>
    </source>
</evidence>
<dbReference type="GO" id="GO:0031901">
    <property type="term" value="C:early endosome membrane"/>
    <property type="evidence" value="ECO:0007669"/>
    <property type="project" value="UniProtKB-SubCell"/>
</dbReference>
<evidence type="ECO:0000256" key="15">
    <source>
        <dbReference type="ARBA" id="ARBA00031431"/>
    </source>
</evidence>
<sequence length="660" mass="73973">MSYFSTSDLRDYSRNGFIVEDTTGICAQTLPRIEPKARPGGLPLGFGEPESDERDESEVESSSPEFSIDLDTLDAVLKAKKSELDGRTSVKDVPTKGKVVFKENRSLLDAIPTTAPELATSSMVSDLLAAPASHFHNEYDGYSVFDMSIHWPSPKLKQVCVVVPFADDKPCYYTLTVPNTCTVADLMGLCCFMYTAERREPAITETQDLLLFLAEEMDADTDFPPIDQNLKMSNCLFTNFALTRKPDIRGYHEREFKVVVHFTCGLTYVIMVNSQDTTLEVVRDEAVRRRDADRPDSVHPDFKNLQYVLELVHRPGETVNLKATISGIPNLEFVCLRENSARGDFVPPATKTLDRSSSLQRIQVTTPTSIKGPMSAGFSQKDFNELNFDVAPPFKTEEYMVERLHRIRPKWAAKLIIHSDAVEITPTHVVRRNIVPQSSPKLTFLEFEVIASCSLSLDHSKGCRQVRITYLSIGNEYYKRAYDIIKLLDAQGPPNGVTTGRTSLCSIREGEDSLFRRKTDASTDTDESFGRRTPFHAPSKSTNADLNMVYAHSKWKTLCVEAGEADSWEIVSKITAILDQRYSHVRQIYAESKAGSRTPYEALLKFEQATSGDAESRIISNGRGSGCHTPISPQTPTSKNKRKFSMNPMPMLSRMLSRQD</sequence>
<dbReference type="PANTHER" id="PTHR13335">
    <property type="entry name" value="TARGET OF RAPAMYCIN COMPLEX 2 SUBUNIT MAPKAP1"/>
    <property type="match status" value="1"/>
</dbReference>
<keyword evidence="12" id="KW-0496">Mitochondrion</keyword>
<feature type="domain" description="CRIM" evidence="17">
    <location>
        <begin position="122"/>
        <end position="244"/>
    </location>
</feature>
<proteinExistence type="inferred from homology"/>
<feature type="domain" description="Target of rapamycin complex 2 subunit MAPKAP1-like Ras-binding" evidence="18">
    <location>
        <begin position="265"/>
        <end position="337"/>
    </location>
</feature>
<dbReference type="Pfam" id="PF16978">
    <property type="entry name" value="CRIM"/>
    <property type="match status" value="1"/>
</dbReference>
<keyword evidence="13" id="KW-0458">Lysosome</keyword>
<evidence type="ECO:0000256" key="9">
    <source>
        <dbReference type="ARBA" id="ARBA00022753"/>
    </source>
</evidence>
<name>A0A7E4V7F4_PANRE</name>
<dbReference type="GO" id="GO:0000139">
    <property type="term" value="C:Golgi membrane"/>
    <property type="evidence" value="ECO:0007669"/>
    <property type="project" value="UniProtKB-SubCell"/>
</dbReference>
<evidence type="ECO:0000256" key="12">
    <source>
        <dbReference type="ARBA" id="ARBA00023128"/>
    </source>
</evidence>
<dbReference type="PANTHER" id="PTHR13335:SF1">
    <property type="entry name" value="TARGET OF RAPAMYCIN COMPLEX 2 SUBUNIT MAPKAP1"/>
    <property type="match status" value="1"/>
</dbReference>
<dbReference type="GO" id="GO:0031932">
    <property type="term" value="C:TORC2 complex"/>
    <property type="evidence" value="ECO:0007669"/>
    <property type="project" value="InterPro"/>
</dbReference>
<evidence type="ECO:0000313" key="20">
    <source>
        <dbReference type="WBParaSite" id="Pan_g16994.t1"/>
    </source>
</evidence>
<reference evidence="19" key="1">
    <citation type="journal article" date="2013" name="Genetics">
        <title>The draft genome and transcriptome of Panagrellus redivivus are shaped by the harsh demands of a free-living lifestyle.</title>
        <authorList>
            <person name="Srinivasan J."/>
            <person name="Dillman A.R."/>
            <person name="Macchietto M.G."/>
            <person name="Heikkinen L."/>
            <person name="Lakso M."/>
            <person name="Fracchia K.M."/>
            <person name="Antoshechkin I."/>
            <person name="Mortazavi A."/>
            <person name="Wong G."/>
            <person name="Sternberg P.W."/>
        </authorList>
    </citation>
    <scope>NUCLEOTIDE SEQUENCE [LARGE SCALE GENOMIC DNA]</scope>
    <source>
        <strain evidence="19">MT8872</strain>
    </source>
</reference>
<feature type="compositionally biased region" description="Acidic residues" evidence="16">
    <location>
        <begin position="49"/>
        <end position="59"/>
    </location>
</feature>
<keyword evidence="10" id="KW-0472">Membrane</keyword>
<protein>
    <recommendedName>
        <fullName evidence="8">Target of rapamycin complex 2 subunit MAPKAP1</fullName>
    </recommendedName>
    <alternativeName>
        <fullName evidence="15">Stress-activated map kinase-interacting protein 1</fullName>
    </alternativeName>
</protein>
<evidence type="ECO:0000256" key="6">
    <source>
        <dbReference type="ARBA" id="ARBA00004633"/>
    </source>
</evidence>
<keyword evidence="9" id="KW-0967">Endosome</keyword>
<dbReference type="AlphaFoldDB" id="A0A7E4V7F4"/>
<evidence type="ECO:0000256" key="10">
    <source>
        <dbReference type="ARBA" id="ARBA00022787"/>
    </source>
</evidence>
<evidence type="ECO:0000259" key="17">
    <source>
        <dbReference type="Pfam" id="PF16978"/>
    </source>
</evidence>